<name>H1YXZ5_9EURY</name>
<organism evidence="2 3">
    <name type="scientific">Methanoplanus limicola DSM 2279</name>
    <dbReference type="NCBI Taxonomy" id="937775"/>
    <lineage>
        <taxon>Archaea</taxon>
        <taxon>Methanobacteriati</taxon>
        <taxon>Methanobacteriota</taxon>
        <taxon>Stenosarchaea group</taxon>
        <taxon>Methanomicrobia</taxon>
        <taxon>Methanomicrobiales</taxon>
        <taxon>Methanomicrobiaceae</taxon>
        <taxon>Methanoplanus</taxon>
    </lineage>
</organism>
<dbReference type="InterPro" id="IPR031563">
    <property type="entry name" value="MOT1/MOT2"/>
</dbReference>
<evidence type="ECO:0000256" key="1">
    <source>
        <dbReference type="SAM" id="Phobius"/>
    </source>
</evidence>
<keyword evidence="1" id="KW-1133">Transmembrane helix</keyword>
<proteinExistence type="predicted"/>
<evidence type="ECO:0000313" key="3">
    <source>
        <dbReference type="Proteomes" id="UP000005741"/>
    </source>
</evidence>
<dbReference type="PANTHER" id="PTHR31970:SF9">
    <property type="entry name" value="MOLYBDATE TRANSPORTER 2"/>
    <property type="match status" value="1"/>
</dbReference>
<feature type="transmembrane region" description="Helical" evidence="1">
    <location>
        <begin position="304"/>
        <end position="322"/>
    </location>
</feature>
<feature type="transmembrane region" description="Helical" evidence="1">
    <location>
        <begin position="139"/>
        <end position="157"/>
    </location>
</feature>
<dbReference type="GO" id="GO:0015098">
    <property type="term" value="F:molybdate ion transmembrane transporter activity"/>
    <property type="evidence" value="ECO:0007669"/>
    <property type="project" value="InterPro"/>
</dbReference>
<feature type="transmembrane region" description="Helical" evidence="1">
    <location>
        <begin position="42"/>
        <end position="60"/>
    </location>
</feature>
<accession>H1YXZ5</accession>
<dbReference type="Pfam" id="PF16983">
    <property type="entry name" value="MFS_MOT1"/>
    <property type="match status" value="2"/>
</dbReference>
<gene>
    <name evidence="2" type="ORF">Metlim_2896</name>
</gene>
<feature type="transmembrane region" description="Helical" evidence="1">
    <location>
        <begin position="245"/>
        <end position="266"/>
    </location>
</feature>
<feature type="transmembrane region" description="Helical" evidence="1">
    <location>
        <begin position="278"/>
        <end position="297"/>
    </location>
</feature>
<dbReference type="InParanoid" id="H1YXZ5"/>
<dbReference type="EMBL" id="CM001436">
    <property type="protein sequence ID" value="EHQ36930.1"/>
    <property type="molecule type" value="Genomic_DNA"/>
</dbReference>
<reference evidence="2 3" key="1">
    <citation type="submission" date="2011-10" db="EMBL/GenBank/DDBJ databases">
        <title>The Improved High-Quality Draft genome of Methanoplanus limicola DSM 2279.</title>
        <authorList>
            <consortium name="US DOE Joint Genome Institute (JGI-PGF)"/>
            <person name="Lucas S."/>
            <person name="Copeland A."/>
            <person name="Lapidus A."/>
            <person name="Glavina del Rio T."/>
            <person name="Dalin E."/>
            <person name="Tice H."/>
            <person name="Bruce D."/>
            <person name="Goodwin L."/>
            <person name="Pitluck S."/>
            <person name="Peters L."/>
            <person name="Mikhailova N."/>
            <person name="Lu M."/>
            <person name="Kyrpides N."/>
            <person name="Mavromatis K."/>
            <person name="Ivanova N."/>
            <person name="Markowitz V."/>
            <person name="Cheng J.-F."/>
            <person name="Hugenholtz P."/>
            <person name="Woyke T."/>
            <person name="Wu D."/>
            <person name="Wirth R."/>
            <person name="Brambilla E.-M."/>
            <person name="Klenk H.-P."/>
            <person name="Eisen J.A."/>
        </authorList>
    </citation>
    <scope>NUCLEOTIDE SEQUENCE [LARGE SCALE GENOMIC DNA]</scope>
    <source>
        <strain evidence="2 3">DSM 2279</strain>
    </source>
</reference>
<keyword evidence="1" id="KW-0812">Transmembrane</keyword>
<dbReference type="RefSeq" id="WP_004079649.1">
    <property type="nucleotide sequence ID" value="NZ_CM001436.1"/>
</dbReference>
<keyword evidence="1" id="KW-0472">Membrane</keyword>
<feature type="transmembrane region" description="Helical" evidence="1">
    <location>
        <begin position="15"/>
        <end position="35"/>
    </location>
</feature>
<feature type="transmembrane region" description="Helical" evidence="1">
    <location>
        <begin position="214"/>
        <end position="233"/>
    </location>
</feature>
<evidence type="ECO:0000313" key="2">
    <source>
        <dbReference type="EMBL" id="EHQ36930.1"/>
    </source>
</evidence>
<protein>
    <submittedName>
        <fullName evidence="2">Sulfate transporter</fullName>
    </submittedName>
</protein>
<dbReference type="STRING" id="937775.Metlim_2896"/>
<feature type="transmembrane region" description="Helical" evidence="1">
    <location>
        <begin position="84"/>
        <end position="103"/>
    </location>
</feature>
<dbReference type="PANTHER" id="PTHR31970">
    <property type="match status" value="1"/>
</dbReference>
<feature type="transmembrane region" description="Helical" evidence="1">
    <location>
        <begin position="164"/>
        <end position="183"/>
    </location>
</feature>
<keyword evidence="3" id="KW-1185">Reference proteome</keyword>
<dbReference type="HOGENOM" id="CLU_032158_1_0_2"/>
<dbReference type="Proteomes" id="UP000005741">
    <property type="component" value="Chromosome"/>
</dbReference>
<feature type="transmembrane region" description="Helical" evidence="1">
    <location>
        <begin position="334"/>
        <end position="359"/>
    </location>
</feature>
<dbReference type="AlphaFoldDB" id="H1YXZ5"/>
<sequence>MLNKIKGIRFNLNEAAGSVGDFGTILPIIFGVAVVTDINLGTILLFFAVWYTLVGILYRLPVPVEPMKAIGAIVIAEGLTSPEIAASGIIIGIIFIATGYLRGMSKVQKWIPKNVIRGIQAGLALLLLKTSLNFVVNDIFYSAVSVIIILIFLLITMKTAFPDLSALIVVGIGIAAGILTAGIPEMSFITLPQIIIPDVNDFAFSSWNLVIPQIPLTLTNAILATSLLAHDLFKKDINPDNLSKTIGFMNLISCPLGGFPMCHGAGGMAAMHRFGARTGGSNIIAGVIFLAMALFFAKPEMLGIIPLGIFGGLLIFAAIPLLKASANTDSVMVTAITAILAPFAGMTVAFITGMLLAYIEIYRKKGIKQSDTKI</sequence>